<feature type="signal peptide" evidence="5">
    <location>
        <begin position="1"/>
        <end position="36"/>
    </location>
</feature>
<evidence type="ECO:0000256" key="2">
    <source>
        <dbReference type="ARBA" id="ARBA00022737"/>
    </source>
</evidence>
<organism evidence="7 8">
    <name type="scientific">Paenibacillus solisilvae</name>
    <dbReference type="NCBI Taxonomy" id="2486751"/>
    <lineage>
        <taxon>Bacteria</taxon>
        <taxon>Bacillati</taxon>
        <taxon>Bacillota</taxon>
        <taxon>Bacilli</taxon>
        <taxon>Bacillales</taxon>
        <taxon>Paenibacillaceae</taxon>
        <taxon>Paenibacillus</taxon>
    </lineage>
</organism>
<comment type="caution">
    <text evidence="7">The sequence shown here is derived from an EMBL/GenBank/DDBJ whole genome shotgun (WGS) entry which is preliminary data.</text>
</comment>
<dbReference type="Proteomes" id="UP001596047">
    <property type="component" value="Unassembled WGS sequence"/>
</dbReference>
<feature type="chain" id="PRO_5047382497" evidence="5">
    <location>
        <begin position="37"/>
        <end position="429"/>
    </location>
</feature>
<reference evidence="8" key="1">
    <citation type="journal article" date="2019" name="Int. J. Syst. Evol. Microbiol.">
        <title>The Global Catalogue of Microorganisms (GCM) 10K type strain sequencing project: providing services to taxonomists for standard genome sequencing and annotation.</title>
        <authorList>
            <consortium name="The Broad Institute Genomics Platform"/>
            <consortium name="The Broad Institute Genome Sequencing Center for Infectious Disease"/>
            <person name="Wu L."/>
            <person name="Ma J."/>
        </authorList>
    </citation>
    <scope>NUCLEOTIDE SEQUENCE [LARGE SCALE GENOMIC DNA]</scope>
    <source>
        <strain evidence="8">CGMCC 1.3240</strain>
    </source>
</reference>
<dbReference type="PANTHER" id="PTHR11878:SF65">
    <property type="entry name" value="NA_CA-EXCHANGE PROTEIN, ISOFORM G"/>
    <property type="match status" value="1"/>
</dbReference>
<feature type="domain" description="Calx-beta" evidence="6">
    <location>
        <begin position="76"/>
        <end position="173"/>
    </location>
</feature>
<dbReference type="Gene3D" id="2.60.40.2030">
    <property type="match status" value="3"/>
</dbReference>
<dbReference type="RefSeq" id="WP_379190579.1">
    <property type="nucleotide sequence ID" value="NZ_JBHSOW010000084.1"/>
</dbReference>
<feature type="domain" description="Calx-beta" evidence="6">
    <location>
        <begin position="306"/>
        <end position="405"/>
    </location>
</feature>
<dbReference type="SUPFAM" id="SSF141072">
    <property type="entry name" value="CalX-like"/>
    <property type="match status" value="3"/>
</dbReference>
<keyword evidence="8" id="KW-1185">Reference proteome</keyword>
<evidence type="ECO:0000256" key="5">
    <source>
        <dbReference type="SAM" id="SignalP"/>
    </source>
</evidence>
<dbReference type="InterPro" id="IPR038081">
    <property type="entry name" value="CalX-like_sf"/>
</dbReference>
<evidence type="ECO:0000313" key="7">
    <source>
        <dbReference type="EMBL" id="MFC5651940.1"/>
    </source>
</evidence>
<keyword evidence="3" id="KW-0106">Calcium</keyword>
<dbReference type="SMART" id="SM00237">
    <property type="entry name" value="Calx_beta"/>
    <property type="match status" value="3"/>
</dbReference>
<dbReference type="InterPro" id="IPR003644">
    <property type="entry name" value="Calx_beta"/>
</dbReference>
<protein>
    <submittedName>
        <fullName evidence="7">Calx-beta domain-containing protein</fullName>
    </submittedName>
</protein>
<name>A0ABW0W6C5_9BACL</name>
<keyword evidence="4" id="KW-0406">Ion transport</keyword>
<evidence type="ECO:0000256" key="1">
    <source>
        <dbReference type="ARBA" id="ARBA00022729"/>
    </source>
</evidence>
<sequence>MFQHLCYRFRKSLARVLSAVILLALLAPAIGQAAFAASPVELGFVAASQKVSESSLKNVKVRRTGGADLVFGASKTEVTIRDNGRGGILSFDTPTYFALEESGPIHMKVLRTNGFEGIVTVHYSLIPVTATPGEDYIDQSGTLTFNSYQKTFDIDIIDDNVPEGPETFILKLSDPTGGAKLGTLSERLITIYDKDNVSMSKPPGSLQLQPSRTINEADGTISLEVSRVYGNSGTVTVDYATSNGTAAAGSDFEFVSGTLTFASGESSKTITVPILNENNEEGDERFTVTLSNPTGGAKLTDGASATVITIKSNDHYGKLYFDTPTYYTLEESGSIHMKVLRQGGFDGPVTVHYSIIPITATPGEDYTDVSGTLTFSDGDSSRTFDIEISDDDIPEGAESFILKLSVPEEGAKLGTPSQRVITIYDKDAL</sequence>
<keyword evidence="2" id="KW-0677">Repeat</keyword>
<evidence type="ECO:0000256" key="3">
    <source>
        <dbReference type="ARBA" id="ARBA00022837"/>
    </source>
</evidence>
<gene>
    <name evidence="7" type="ORF">ACFPYJ_23030</name>
</gene>
<keyword evidence="4" id="KW-0813">Transport</keyword>
<dbReference type="Pfam" id="PF03160">
    <property type="entry name" value="Calx-beta"/>
    <property type="match status" value="3"/>
</dbReference>
<evidence type="ECO:0000313" key="8">
    <source>
        <dbReference type="Proteomes" id="UP001596047"/>
    </source>
</evidence>
<dbReference type="EMBL" id="JBHSOW010000084">
    <property type="protein sequence ID" value="MFC5651940.1"/>
    <property type="molecule type" value="Genomic_DNA"/>
</dbReference>
<evidence type="ECO:0000256" key="4">
    <source>
        <dbReference type="ARBA" id="ARBA00023065"/>
    </source>
</evidence>
<dbReference type="PANTHER" id="PTHR11878">
    <property type="entry name" value="SODIUM/CALCIUM EXCHANGER"/>
    <property type="match status" value="1"/>
</dbReference>
<proteinExistence type="predicted"/>
<keyword evidence="1 5" id="KW-0732">Signal</keyword>
<feature type="domain" description="Calx-beta" evidence="6">
    <location>
        <begin position="187"/>
        <end position="291"/>
    </location>
</feature>
<dbReference type="InterPro" id="IPR051171">
    <property type="entry name" value="CaCA"/>
</dbReference>
<accession>A0ABW0W6C5</accession>
<evidence type="ECO:0000259" key="6">
    <source>
        <dbReference type="SMART" id="SM00237"/>
    </source>
</evidence>